<dbReference type="Gene3D" id="3.50.50.60">
    <property type="entry name" value="FAD/NAD(P)-binding domain"/>
    <property type="match status" value="1"/>
</dbReference>
<protein>
    <submittedName>
        <fullName evidence="7">Fructosyl amine:oxygen oxidoreductase</fullName>
    </submittedName>
</protein>
<keyword evidence="5" id="KW-0560">Oxidoreductase</keyword>
<dbReference type="PANTHER" id="PTHR10961:SF24">
    <property type="entry name" value="HYPOTHETICAL FRUCTOSYL AMINE:OXYGEN OXIDOREDUCTASE (EUROFUNG)"/>
    <property type="match status" value="1"/>
</dbReference>
<dbReference type="Proteomes" id="UP000799750">
    <property type="component" value="Unassembled WGS sequence"/>
</dbReference>
<evidence type="ECO:0000259" key="6">
    <source>
        <dbReference type="Pfam" id="PF01266"/>
    </source>
</evidence>
<dbReference type="InterPro" id="IPR045170">
    <property type="entry name" value="MTOX"/>
</dbReference>
<evidence type="ECO:0000256" key="1">
    <source>
        <dbReference type="ARBA" id="ARBA00001974"/>
    </source>
</evidence>
<evidence type="ECO:0000256" key="4">
    <source>
        <dbReference type="ARBA" id="ARBA00022827"/>
    </source>
</evidence>
<dbReference type="Pfam" id="PF01266">
    <property type="entry name" value="DAO"/>
    <property type="match status" value="1"/>
</dbReference>
<keyword evidence="4" id="KW-0274">FAD</keyword>
<gene>
    <name evidence="7" type="ORF">BU16DRAFT_501708</name>
</gene>
<comment type="cofactor">
    <cofactor evidence="1">
        <name>FAD</name>
        <dbReference type="ChEBI" id="CHEBI:57692"/>
    </cofactor>
</comment>
<proteinExistence type="inferred from homology"/>
<dbReference type="Gene3D" id="3.30.9.10">
    <property type="entry name" value="D-Amino Acid Oxidase, subunit A, domain 2"/>
    <property type="match status" value="1"/>
</dbReference>
<evidence type="ECO:0000256" key="3">
    <source>
        <dbReference type="ARBA" id="ARBA00022630"/>
    </source>
</evidence>
<dbReference type="SUPFAM" id="SSF51905">
    <property type="entry name" value="FAD/NAD(P)-binding domain"/>
    <property type="match status" value="1"/>
</dbReference>
<dbReference type="OrthoDB" id="2219495at2759"/>
<dbReference type="PANTHER" id="PTHR10961">
    <property type="entry name" value="PEROXISOMAL SARCOSINE OXIDASE"/>
    <property type="match status" value="1"/>
</dbReference>
<keyword evidence="8" id="KW-1185">Reference proteome</keyword>
<dbReference type="InterPro" id="IPR006076">
    <property type="entry name" value="FAD-dep_OxRdtase"/>
</dbReference>
<accession>A0A6A6R8D6</accession>
<dbReference type="AlphaFoldDB" id="A0A6A6R8D6"/>
<evidence type="ECO:0000256" key="2">
    <source>
        <dbReference type="ARBA" id="ARBA00010989"/>
    </source>
</evidence>
<dbReference type="GO" id="GO:0050660">
    <property type="term" value="F:flavin adenine dinucleotide binding"/>
    <property type="evidence" value="ECO:0007669"/>
    <property type="project" value="InterPro"/>
</dbReference>
<dbReference type="GO" id="GO:0008115">
    <property type="term" value="F:sarcosine oxidase activity"/>
    <property type="evidence" value="ECO:0007669"/>
    <property type="project" value="TreeGrafter"/>
</dbReference>
<reference evidence="7" key="1">
    <citation type="journal article" date="2020" name="Stud. Mycol.">
        <title>101 Dothideomycetes genomes: a test case for predicting lifestyles and emergence of pathogens.</title>
        <authorList>
            <person name="Haridas S."/>
            <person name="Albert R."/>
            <person name="Binder M."/>
            <person name="Bloem J."/>
            <person name="Labutti K."/>
            <person name="Salamov A."/>
            <person name="Andreopoulos B."/>
            <person name="Baker S."/>
            <person name="Barry K."/>
            <person name="Bills G."/>
            <person name="Bluhm B."/>
            <person name="Cannon C."/>
            <person name="Castanera R."/>
            <person name="Culley D."/>
            <person name="Daum C."/>
            <person name="Ezra D."/>
            <person name="Gonzalez J."/>
            <person name="Henrissat B."/>
            <person name="Kuo A."/>
            <person name="Liang C."/>
            <person name="Lipzen A."/>
            <person name="Lutzoni F."/>
            <person name="Magnuson J."/>
            <person name="Mondo S."/>
            <person name="Nolan M."/>
            <person name="Ohm R."/>
            <person name="Pangilinan J."/>
            <person name="Park H.-J."/>
            <person name="Ramirez L."/>
            <person name="Alfaro M."/>
            <person name="Sun H."/>
            <person name="Tritt A."/>
            <person name="Yoshinaga Y."/>
            <person name="Zwiers L.-H."/>
            <person name="Turgeon B."/>
            <person name="Goodwin S."/>
            <person name="Spatafora J."/>
            <person name="Crous P."/>
            <person name="Grigoriev I."/>
        </authorList>
    </citation>
    <scope>NUCLEOTIDE SEQUENCE</scope>
    <source>
        <strain evidence="7">CBS 269.34</strain>
    </source>
</reference>
<keyword evidence="3" id="KW-0285">Flavoprotein</keyword>
<feature type="domain" description="FAD dependent oxidoreductase" evidence="6">
    <location>
        <begin position="10"/>
        <end position="384"/>
    </location>
</feature>
<name>A0A6A6R8D6_9PEZI</name>
<organism evidence="7 8">
    <name type="scientific">Lophium mytilinum</name>
    <dbReference type="NCBI Taxonomy" id="390894"/>
    <lineage>
        <taxon>Eukaryota</taxon>
        <taxon>Fungi</taxon>
        <taxon>Dikarya</taxon>
        <taxon>Ascomycota</taxon>
        <taxon>Pezizomycotina</taxon>
        <taxon>Dothideomycetes</taxon>
        <taxon>Pleosporomycetidae</taxon>
        <taxon>Mytilinidiales</taxon>
        <taxon>Mytilinidiaceae</taxon>
        <taxon>Lophium</taxon>
    </lineage>
</organism>
<dbReference type="EMBL" id="MU004183">
    <property type="protein sequence ID" value="KAF2500120.1"/>
    <property type="molecule type" value="Genomic_DNA"/>
</dbReference>
<dbReference type="InterPro" id="IPR036188">
    <property type="entry name" value="FAD/NAD-bd_sf"/>
</dbReference>
<dbReference type="GO" id="GO:0051698">
    <property type="term" value="F:saccharopine oxidase activity"/>
    <property type="evidence" value="ECO:0007669"/>
    <property type="project" value="TreeGrafter"/>
</dbReference>
<evidence type="ECO:0000313" key="8">
    <source>
        <dbReference type="Proteomes" id="UP000799750"/>
    </source>
</evidence>
<evidence type="ECO:0000313" key="7">
    <source>
        <dbReference type="EMBL" id="KAF2500120.1"/>
    </source>
</evidence>
<sequence length="450" mass="50074">MDGLTHDSSILVIGGGTWGCSIALQLARRGYRDIKVLDASKFPSPIAAGNDLNKIAEEGNPPMDDSDENYTWNRIHQMSMHAWLNDIILKPFYHSTGFIMAACGDEAYKHVLDYAAEEKAELLPLNTADDFQNTMPKGVLTGSFPKWRGYWKKKGAGWVFARGALEAMYAESMRLGVRYVTGGHQGKVDSLIISSSAEDVKTVSGAKTADGAEHKADYTVLAAGAYSDQLLDFKKQLRPTAWTLAHLPMSTKEARLWRDLPVLYGVDRGFFIEPDEDKHEIKICDEHPGYCNFVEVDREVRSVPFARQQIPIGAEHRMRLLLAEVVPHLADRPFSFARICWDADTPDRFFLIDRHPEVSNLMVAVGGSGHGFMTNPAVGVLAVDALEGVMEPRLQKMMKWRPETAVGRDWYATQDRFGADGKIMDLSIVKDWTSIGELDESSKSSVSTTV</sequence>
<comment type="similarity">
    <text evidence="2">Belongs to the MSOX/MTOX family.</text>
</comment>
<evidence type="ECO:0000256" key="5">
    <source>
        <dbReference type="ARBA" id="ARBA00023002"/>
    </source>
</evidence>